<dbReference type="AlphaFoldDB" id="A0A7D8YVA5"/>
<dbReference type="PANTHER" id="PTHR22600:SF26">
    <property type="entry name" value="BETA-N-ACETYLHEXOSAMINIDASE"/>
    <property type="match status" value="1"/>
</dbReference>
<dbReference type="InterPro" id="IPR015883">
    <property type="entry name" value="Glyco_hydro_20_cat"/>
</dbReference>
<keyword evidence="6" id="KW-0325">Glycoprotein</keyword>
<name>A0A7D8YVA5_VANHU</name>
<evidence type="ECO:0000256" key="2">
    <source>
        <dbReference type="ARBA" id="ARBA00006285"/>
    </source>
</evidence>
<reference evidence="11 12" key="1">
    <citation type="journal article" date="2019" name="PLoS Genet.">
        <title>Convergent evolution of linked mating-type loci in basidiomycete fungi.</title>
        <authorList>
            <person name="Sun S."/>
            <person name="Coelho M.A."/>
            <person name="Heitman J."/>
            <person name="Nowrousian M."/>
        </authorList>
    </citation>
    <scope>NUCLEOTIDE SEQUENCE [LARGE SCALE GENOMIC DNA]</scope>
    <source>
        <strain evidence="11 12">CBS 4282</strain>
    </source>
</reference>
<dbReference type="Pfam" id="PF00728">
    <property type="entry name" value="Glyco_hydro_20"/>
    <property type="match status" value="1"/>
</dbReference>
<evidence type="ECO:0000259" key="10">
    <source>
        <dbReference type="Pfam" id="PF00728"/>
    </source>
</evidence>
<feature type="domain" description="Glycoside hydrolase family 20 catalytic" evidence="10">
    <location>
        <begin position="34"/>
        <end position="368"/>
    </location>
</feature>
<dbReference type="GO" id="GO:0005975">
    <property type="term" value="P:carbohydrate metabolic process"/>
    <property type="evidence" value="ECO:0007669"/>
    <property type="project" value="InterPro"/>
</dbReference>
<evidence type="ECO:0000256" key="7">
    <source>
        <dbReference type="ARBA" id="ARBA00023295"/>
    </source>
</evidence>
<keyword evidence="7" id="KW-0326">Glycosidase</keyword>
<dbReference type="Gene3D" id="3.20.20.80">
    <property type="entry name" value="Glycosidases"/>
    <property type="match status" value="1"/>
</dbReference>
<dbReference type="Proteomes" id="UP000473826">
    <property type="component" value="Unassembled WGS sequence"/>
</dbReference>
<evidence type="ECO:0000313" key="12">
    <source>
        <dbReference type="Proteomes" id="UP000473826"/>
    </source>
</evidence>
<organism evidence="11 12">
    <name type="scientific">Vanrija humicola</name>
    <name type="common">Yeast</name>
    <name type="synonym">Cryptococcus humicola</name>
    <dbReference type="NCBI Taxonomy" id="5417"/>
    <lineage>
        <taxon>Eukaryota</taxon>
        <taxon>Fungi</taxon>
        <taxon>Dikarya</taxon>
        <taxon>Basidiomycota</taxon>
        <taxon>Agaricomycotina</taxon>
        <taxon>Tremellomycetes</taxon>
        <taxon>Trichosporonales</taxon>
        <taxon>Trichosporonaceae</taxon>
        <taxon>Vanrija</taxon>
    </lineage>
</organism>
<evidence type="ECO:0000256" key="9">
    <source>
        <dbReference type="SAM" id="MobiDB-lite"/>
    </source>
</evidence>
<gene>
    <name evidence="11" type="ORF">VHUM_02869</name>
</gene>
<dbReference type="FunFam" id="3.20.20.80:FF:000063">
    <property type="entry name" value="Beta-hexosaminidase"/>
    <property type="match status" value="1"/>
</dbReference>
<dbReference type="OrthoDB" id="428480at2759"/>
<dbReference type="EC" id="3.2.1.52" evidence="3"/>
<evidence type="ECO:0000256" key="1">
    <source>
        <dbReference type="ARBA" id="ARBA00001231"/>
    </source>
</evidence>
<dbReference type="EMBL" id="QKWK01000007">
    <property type="protein sequence ID" value="TXT08741.1"/>
    <property type="molecule type" value="Genomic_DNA"/>
</dbReference>
<keyword evidence="5" id="KW-0378">Hydrolase</keyword>
<keyword evidence="12" id="KW-1185">Reference proteome</keyword>
<sequence>MSGQVPLGGSGANIQWDVAYLPFAPYKIEDQSAFPWRAVLLDTSRHFFSKPSILKMLDTMAMVKLNVFHWHITDSNSWPLDLHEFPLLAKMGAYRGPRVYSEQDVQDIVRYAGERGIDVVMEIDTPGHTSIIGEAYPEYIACHDKRPWTGRAHQPPAGQLRFADTEVAEFTSRLFKAAMSTTRSQYFGTGGDEINLKCMKEDEPTRKSLTENGWTTEDALRDFTQHTHAALADSGRTAVVWQEMAIAYEDTGLSQNTVVEVWVDSNDARRVVDKGYRIVHAAADHFYLDCGQGGWITQDGGQGNSWCDPFKSWMKMISFDPYKNIPESQRKLVLGGQTSLWAEQTDEANFESVMWPRAAALAELFWSGPGAKGYPRSPPPYARHPISHGGSRGPRCSSAA</sequence>
<evidence type="ECO:0000256" key="5">
    <source>
        <dbReference type="ARBA" id="ARBA00022801"/>
    </source>
</evidence>
<dbReference type="GO" id="GO:0004563">
    <property type="term" value="F:beta-N-acetylhexosaminidase activity"/>
    <property type="evidence" value="ECO:0007669"/>
    <property type="project" value="UniProtKB-EC"/>
</dbReference>
<dbReference type="PANTHER" id="PTHR22600">
    <property type="entry name" value="BETA-HEXOSAMINIDASE"/>
    <property type="match status" value="1"/>
</dbReference>
<dbReference type="GO" id="GO:0030203">
    <property type="term" value="P:glycosaminoglycan metabolic process"/>
    <property type="evidence" value="ECO:0007669"/>
    <property type="project" value="TreeGrafter"/>
</dbReference>
<protein>
    <recommendedName>
        <fullName evidence="3">beta-N-acetylhexosaminidase</fullName>
        <ecNumber evidence="3">3.2.1.52</ecNumber>
    </recommendedName>
</protein>
<dbReference type="InterPro" id="IPR017853">
    <property type="entry name" value="GH"/>
</dbReference>
<dbReference type="InterPro" id="IPR025705">
    <property type="entry name" value="Beta_hexosaminidase_sua/sub"/>
</dbReference>
<comment type="similarity">
    <text evidence="2">Belongs to the glycosyl hydrolase 20 family.</text>
</comment>
<comment type="catalytic activity">
    <reaction evidence="1">
        <text>Hydrolysis of terminal non-reducing N-acetyl-D-hexosamine residues in N-acetyl-beta-D-hexosaminides.</text>
        <dbReference type="EC" id="3.2.1.52"/>
    </reaction>
</comment>
<accession>A0A7D8YVA5</accession>
<feature type="active site" description="Proton donor" evidence="8">
    <location>
        <position position="193"/>
    </location>
</feature>
<keyword evidence="4" id="KW-0732">Signal</keyword>
<comment type="caution">
    <text evidence="11">The sequence shown here is derived from an EMBL/GenBank/DDBJ whole genome shotgun (WGS) entry which is preliminary data.</text>
</comment>
<evidence type="ECO:0000256" key="8">
    <source>
        <dbReference type="PIRSR" id="PIRSR625705-1"/>
    </source>
</evidence>
<proteinExistence type="inferred from homology"/>
<evidence type="ECO:0000256" key="6">
    <source>
        <dbReference type="ARBA" id="ARBA00023180"/>
    </source>
</evidence>
<evidence type="ECO:0000256" key="4">
    <source>
        <dbReference type="ARBA" id="ARBA00022729"/>
    </source>
</evidence>
<dbReference type="GO" id="GO:0016020">
    <property type="term" value="C:membrane"/>
    <property type="evidence" value="ECO:0007669"/>
    <property type="project" value="TreeGrafter"/>
</dbReference>
<dbReference type="SUPFAM" id="SSF51445">
    <property type="entry name" value="(Trans)glycosidases"/>
    <property type="match status" value="1"/>
</dbReference>
<feature type="region of interest" description="Disordered" evidence="9">
    <location>
        <begin position="376"/>
        <end position="400"/>
    </location>
</feature>
<evidence type="ECO:0000256" key="3">
    <source>
        <dbReference type="ARBA" id="ARBA00012663"/>
    </source>
</evidence>
<evidence type="ECO:0000313" key="11">
    <source>
        <dbReference type="EMBL" id="TXT08741.1"/>
    </source>
</evidence>
<dbReference type="PRINTS" id="PR00738">
    <property type="entry name" value="GLHYDRLASE20"/>
</dbReference>